<dbReference type="EMBL" id="BKCJ010004637">
    <property type="protein sequence ID" value="GEU62217.1"/>
    <property type="molecule type" value="Genomic_DNA"/>
</dbReference>
<feature type="compositionally biased region" description="Basic and acidic residues" evidence="4">
    <location>
        <begin position="1985"/>
        <end position="2007"/>
    </location>
</feature>
<feature type="compositionally biased region" description="Acidic residues" evidence="4">
    <location>
        <begin position="1175"/>
        <end position="1218"/>
    </location>
</feature>
<dbReference type="CDD" id="cd00303">
    <property type="entry name" value="retropepsin_like"/>
    <property type="match status" value="1"/>
</dbReference>
<reference evidence="6" key="1">
    <citation type="journal article" date="2019" name="Sci. Rep.">
        <title>Draft genome of Tanacetum cinerariifolium, the natural source of mosquito coil.</title>
        <authorList>
            <person name="Yamashiro T."/>
            <person name="Shiraishi A."/>
            <person name="Satake H."/>
            <person name="Nakayama K."/>
        </authorList>
    </citation>
    <scope>NUCLEOTIDE SEQUENCE</scope>
</reference>
<dbReference type="Pfam" id="PF07727">
    <property type="entry name" value="RVT_2"/>
    <property type="match status" value="2"/>
</dbReference>
<evidence type="ECO:0000256" key="1">
    <source>
        <dbReference type="ARBA" id="ARBA00022723"/>
    </source>
</evidence>
<dbReference type="GO" id="GO:0004519">
    <property type="term" value="F:endonuclease activity"/>
    <property type="evidence" value="ECO:0007669"/>
    <property type="project" value="UniProtKB-KW"/>
</dbReference>
<accession>A0A6L2LML6</accession>
<keyword evidence="1" id="KW-0479">Metal-binding</keyword>
<dbReference type="InterPro" id="IPR039537">
    <property type="entry name" value="Retrotran_Ty1/copia-like"/>
</dbReference>
<keyword evidence="3" id="KW-0175">Coiled coil</keyword>
<dbReference type="InterPro" id="IPR036397">
    <property type="entry name" value="RNaseH_sf"/>
</dbReference>
<dbReference type="GO" id="GO:0003887">
    <property type="term" value="F:DNA-directed DNA polymerase activity"/>
    <property type="evidence" value="ECO:0007669"/>
    <property type="project" value="UniProtKB-KW"/>
</dbReference>
<keyword evidence="2" id="KW-0378">Hydrolase</keyword>
<evidence type="ECO:0000256" key="4">
    <source>
        <dbReference type="SAM" id="MobiDB-lite"/>
    </source>
</evidence>
<dbReference type="InterPro" id="IPR013103">
    <property type="entry name" value="RVT_2"/>
</dbReference>
<evidence type="ECO:0000259" key="5">
    <source>
        <dbReference type="PROSITE" id="PS50994"/>
    </source>
</evidence>
<feature type="region of interest" description="Disordered" evidence="4">
    <location>
        <begin position="2751"/>
        <end position="2814"/>
    </location>
</feature>
<sequence length="3880" mass="442404">MATNGNGDNQPPPKGGDLPVSGLQMMEKLCQPTLNGRGGPIAPIVIQATNFRLKNDMIQQVQNSCQFHGLPGDDANNHLDKFLHITQSIKTKLKNEIINFRQRPDESLFEALERYKLSINHCPNHNMLPVTQIDTFYNGLTLRHRDTINATADGTFMKRRPEECYDLIENMTAHHNDWDTSAQRRASHVQNPPLAYQAPVQQALIPQPQVVTTTEFTNYMKANDSILKNMQTNMTSLTNSNLELKNMFGQFIKMNIALSSGSGMLLSNTITNPKEDLKGITTRSGIAYKGPTIPTTSSLPKVMERETEVTKDTVPPTNNGSTKDVQPSIVQIKTQVPNSKPVAAPVVEPVEAPVRALKPNPKPLILYPSRINDQKLHEKTNNQIEKFFQIFQDLNFNISFADALILMPKFASTIKKNLGDPGKFLISCDFPRMDECLALSDLGASINLMPLSVWNKLSLPELSPTCMTLELADRSISRSVDVAEDVSVKVGKFHFSADFVVVDFDADPRILLILERSFLKTERALIDVYEGELTLHVGNKAVTFNLDKTSRYPTNYDDILVNRIDVINIACEEYSQEVLGFFVSGNPTLSEEPLGRNFLLEESLNYDPSSPPLHPQELKVVEPKNKKSSTNEPPVVELKDLPPHLEYAFLEGDDKLPVIIAKDLKDEEKTALIKVLKSHKQALAWQLSDIKGGFTVVENEENEVIPTRLVTGWRVCIDYRKLNDVTRKDHFPLPFMDQMLERLAGNEYYCFLDAFSGYFQIPIDPQDQEKPHLRVFMERLPTATYLSAYMMEVFMDDFSAFGNSFETCLSDLDKMHKRCEDTNLCRNWEKSHFMVKEGIVLGHKISRNGIEVDKSKFDVIAKLPHPTTVKGVQSFLGHADFYRRFIQDFSKIARPMTRLLEKDTPFIFYKECIEAFQSLKKKLTKAPILVAHDWDLPLELMCNANGVFTARKPLIFLRLATMDPPGDITARTTPPKRCLTSVSIGSQSIVMPMTWSNLVTFVNVKEKSRNVMKCLKMPSKFARFLTYGASISWGRSRLHEGTSIYSWPSITYQNGLKQKRSPPMTLELFAYENSLIYKEKTKRIHDSKIKDRIFNVGDRVLLFNSRLKIFRASLRLAGLDHSPLPKYSLMAPSSYLKPTGQISRSGADEGTGLILGVPDVPTYESDEEISWKLSDEDDDDDVQQSEHDEDIDDQSDDESHDNQEDDDDDQTDSDNDGDDFVHPKFSTHDEEAKDEEIFDPIVQTPSHLENSDDEGNDDVSHGMNVRGNVGTNAEDDDNKLYEDVNINLEGIDYLFDSTPRVDVPVMTTVEPLLLSAPTLPPPSIPTISQFAEAVSFIPSIIDRYLDHRMNEAVKVVVQLQYDMLRDKAQAENEDFLNKIDENIQKIIKEQLEAEVLTRASNSSKTSYVVAADLSELELKKILIEKMESNKSIHRSNEQKNLYKALVDAYECDKIILETYGDTVTLKRHRDDEDKDEERSAGSDWGSKRRREGKEPESTSAPKEKTSKTSSKSTDGSKSHQILHASLHQLLNIQKQAKPPTLDRAWNKTLLATHGSIQPWISDLAKQADSRTLFNELMDTLVDFSAFLMNRLKVNTLNPKLLAGPIYELMKGSCKSLQYPHDLLKPIPLIPKSRGRHVIPFDHFINNELEYLRGDASSRKRQQLYGFAVNRESAQDVYSKRRIIAVIELQIVKWHNYKHLDWITVRKDDDKLYKFKEGDLKRLRIQDIEDIIVIQRRMEDLQLGVESYQKMLNLTKPDTYRSNLKRKEGNQMKYLPQTIWRRSDKEIAATMIQATDKQLKTRSQSENIGIVPTEMELILKQNQQGVNSSTNASGSKPKGNTRNNRILRTSSSNKKNKKVEDHPRNVKSSLNNKNHVSVCNANIKHAMLNMNSELVCSICNECLFLANYDICVVDYLNGVNSRTRANFGRTFTIDGTKFPLTRITSITVVPPRELVQTKVTKKTPPSSVSQGKPNETNSMSLSSKHRIVESRACRSSSDDSRSSLSRIRPDAITKSLTSSLDGSRRRRFMPATSYSRAEVIENGATLPLIQVVEGVTTVIPITSVEDKAKRRLEVKARSTLIMGIPNEHQLKFNSIKDAKQLMKAIEKRFGNNQVKDNKINLLVQQYEQFVISKDESIDSAFARFNTIITSLKALDEGYSSKNYVRKFLKDLHHVWRAKVTAIKESKDLTSLSLDELIGNLKVYEMIIKKDSEIVKAKVKRKSLALKAKKESTYEECLTSGSEDKEYAMAVRDFKKLFKRRGRFVRQPRNDKKTFQRSCDDKNDKNDRKCFRCSDSNHLIGECPKPPKDKTKELLLEDLGAIVVKKMTRRKPTLYYFKVFGRKCFILNTNDYLIKFEPKSYEGVFLGYSQNSKAYIILNKHNKKIKVSLNVTFDETPSPSKTSPLVDDDLDEDEAIREAKKNNLENIVEDETLEIDEIVNNKESRNHPLENVFRNKLDKNNVVSQNKARLVAQGYNQQKGIDYDETYAPVARLESIRILLAYACALDFKLFQMDVKSAFLNGFINEEVYVAQPLGFIDFKKPDHVYKLKKALFGLKQAPKAWYVRLKAFLIKHEYKIGMVDNTLFTKKKSSNLIIVQIYVNYIIFGLTCQDMCDEFAKIMHDEFEMSMMGELNFFLRLQIKQMEDGLWYPKGTSIETKVYADSDHARDYVDRKSTSGICTFVRCYLTSWFLKKQTALAISTTESEYASTGKACQQALWMKQALIDYDARLDDVPIMCKGTIDLSKNSMQHYHTKHIEIQRKPRRDRGTKRGRNSTSSSTFNQPSSSYLNDDDDDGNNEGTSRASTPSPIPSNPQPLQSYPSLDITFLLSPLENLEPPSPPSPPQPQPPIMSHPLFYIYHDYHGSTCICYSHNQNLFLTLRDEMNIMFVHLEELVDIVESRVGYSRSRVGRRGASLSDAVICAFLASQPSSPQLVNKDLEQIYPDDLEEMDLKECKASRTQDTKHTESTKKNVPVETTTSKALVSCDGLGGYDWSDQAEEGPNYALMAYTSLTSDSKIVEYYKKGLGYENFNAVPPSYTGNFMPPKPYLSFTGLDEFVNKSEVENCDTKSSETEPKAVRKNTDAQLLRNRCQMGYPQMDLQEKGVIDSRCSRHMIGNISYLTDYEEIDEGNVAFGGNPKGGKIIGKGIENLVDHKVKVIRCDNGTEFKNREMNQFCKIKGIMRQYSVARTLQQNGVDERRNMTLIEAARTMLGDSKLPTTFWVEVVNTACYVQNRVLVVKPHNKTPYELFHGRTPALSFMRPFGCLITILNTKDHLGKFDGKADEGFFVGYDHKKKVDEDPRQESECKDQEEENNVNSTNNVSAASTNEVNAAGRNASIEFPFDLETPESEDINPDFLDRVYKVEKPLYGLHQAPRAWYETLSTYLLDNGFHREKIDKTLFIRRQKGNFLLAQVYVVDIIFGSTKKARCITFEKMMHEKFQMSSMGELTFFLGLQVKQKQDRIFISQDKYVAEILKKYGSMIGSLMYLTSSRPDIMFAVCTCTRYQVNLNVSHLHTVKRIFSARNRQRLQISQQKLNMWLLQVDVDKYSGFKINYFIMGTEKKSVQIKTKREMCKNKQSDLVRKRIKKVGENKIEREMFKHRQSDLLNHKTQKHRKPRRKVTEVPQPSNPIEHVVDKAVYKELDDSLVRTATTDSRLEAEHDADNIIKTRSKASPNEPRVNTHQSDKGRLKLKELIKLCTNLQNRVLDLENTKTTQPLEIDILKKEARVDSFEDEQSLSEDASKQGRKIDDIDADEGITLVDETTENQGRFNDQNDTAMFDADKDLQALEALKTSKPKIRGIVIREHEEPSESRTKTTISSKKSQEKGKGIMVEEHVKHKKKDQILLDEKVAKKLQDEINKEERLAGERAQNELEANINLIEA</sequence>
<dbReference type="SUPFAM" id="SSF53098">
    <property type="entry name" value="Ribonuclease H-like"/>
    <property type="match status" value="1"/>
</dbReference>
<evidence type="ECO:0000313" key="6">
    <source>
        <dbReference type="EMBL" id="GEU62217.1"/>
    </source>
</evidence>
<feature type="region of interest" description="Disordered" evidence="4">
    <location>
        <begin position="1468"/>
        <end position="1518"/>
    </location>
</feature>
<dbReference type="FunFam" id="3.30.70.270:FF:000063">
    <property type="entry name" value="Zinc knuckle domaincontaining protein"/>
    <property type="match status" value="1"/>
</dbReference>
<proteinExistence type="predicted"/>
<dbReference type="Pfam" id="PF14223">
    <property type="entry name" value="Retrotran_gag_2"/>
    <property type="match status" value="1"/>
</dbReference>
<keyword evidence="6" id="KW-0695">RNA-directed DNA polymerase</keyword>
<feature type="compositionally biased region" description="Basic and acidic residues" evidence="4">
    <location>
        <begin position="1219"/>
        <end position="1231"/>
    </location>
</feature>
<feature type="compositionally biased region" description="Basic and acidic residues" evidence="4">
    <location>
        <begin position="1468"/>
        <end position="1480"/>
    </location>
</feature>
<dbReference type="GO" id="GO:0016787">
    <property type="term" value="F:hydrolase activity"/>
    <property type="evidence" value="ECO:0007669"/>
    <property type="project" value="UniProtKB-KW"/>
</dbReference>
<keyword evidence="6" id="KW-0808">Transferase</keyword>
<dbReference type="GO" id="GO:0003676">
    <property type="term" value="F:nucleic acid binding"/>
    <property type="evidence" value="ECO:0007669"/>
    <property type="project" value="InterPro"/>
</dbReference>
<organism evidence="6">
    <name type="scientific">Tanacetum cinerariifolium</name>
    <name type="common">Dalmatian daisy</name>
    <name type="synonym">Chrysanthemum cinerariifolium</name>
    <dbReference type="NCBI Taxonomy" id="118510"/>
    <lineage>
        <taxon>Eukaryota</taxon>
        <taxon>Viridiplantae</taxon>
        <taxon>Streptophyta</taxon>
        <taxon>Embryophyta</taxon>
        <taxon>Tracheophyta</taxon>
        <taxon>Spermatophyta</taxon>
        <taxon>Magnoliopsida</taxon>
        <taxon>eudicotyledons</taxon>
        <taxon>Gunneridae</taxon>
        <taxon>Pentapetalae</taxon>
        <taxon>asterids</taxon>
        <taxon>campanulids</taxon>
        <taxon>Asterales</taxon>
        <taxon>Asteraceae</taxon>
        <taxon>Asteroideae</taxon>
        <taxon>Anthemideae</taxon>
        <taxon>Anthemidinae</taxon>
        <taxon>Tanacetum</taxon>
    </lineage>
</organism>
<dbReference type="InterPro" id="IPR057670">
    <property type="entry name" value="SH3_retrovirus"/>
</dbReference>
<feature type="region of interest" description="Disordered" evidence="4">
    <location>
        <begin position="1"/>
        <end position="21"/>
    </location>
</feature>
<feature type="region of interest" description="Disordered" evidence="4">
    <location>
        <begin position="1822"/>
        <end position="1870"/>
    </location>
</feature>
<feature type="region of interest" description="Disordered" evidence="4">
    <location>
        <begin position="3805"/>
        <end position="3826"/>
    </location>
</feature>
<dbReference type="CDD" id="cd01647">
    <property type="entry name" value="RT_LTR"/>
    <property type="match status" value="1"/>
</dbReference>
<dbReference type="Gene3D" id="3.30.420.10">
    <property type="entry name" value="Ribonuclease H-like superfamily/Ribonuclease H"/>
    <property type="match status" value="1"/>
</dbReference>
<keyword evidence="6" id="KW-0548">Nucleotidyltransferase</keyword>
<dbReference type="InterPro" id="IPR021109">
    <property type="entry name" value="Peptidase_aspartic_dom_sf"/>
</dbReference>
<feature type="compositionally biased region" description="Basic residues" evidence="4">
    <location>
        <begin position="2759"/>
        <end position="2770"/>
    </location>
</feature>
<dbReference type="InterPro" id="IPR012337">
    <property type="entry name" value="RNaseH-like_sf"/>
</dbReference>
<feature type="region of interest" description="Disordered" evidence="4">
    <location>
        <begin position="3296"/>
        <end position="3320"/>
    </location>
</feature>
<feature type="region of interest" description="Disordered" evidence="4">
    <location>
        <begin position="1140"/>
        <end position="1264"/>
    </location>
</feature>
<feature type="compositionally biased region" description="Low complexity" evidence="4">
    <location>
        <begin position="2771"/>
        <end position="2784"/>
    </location>
</feature>
<dbReference type="Gene3D" id="3.30.70.270">
    <property type="match status" value="2"/>
</dbReference>
<feature type="compositionally biased region" description="Polar residues" evidence="4">
    <location>
        <begin position="2795"/>
        <end position="2804"/>
    </location>
</feature>
<feature type="region of interest" description="Disordered" evidence="4">
    <location>
        <begin position="3656"/>
        <end position="3683"/>
    </location>
</feature>
<evidence type="ECO:0000256" key="3">
    <source>
        <dbReference type="SAM" id="Coils"/>
    </source>
</evidence>
<feature type="compositionally biased region" description="Polar residues" evidence="4">
    <location>
        <begin position="1822"/>
        <end position="1852"/>
    </location>
</feature>
<feature type="coiled-coil region" evidence="3">
    <location>
        <begin position="2408"/>
        <end position="2439"/>
    </location>
</feature>
<dbReference type="InterPro" id="IPR043502">
    <property type="entry name" value="DNA/RNA_pol_sf"/>
</dbReference>
<feature type="domain" description="Integrase catalytic" evidence="5">
    <location>
        <begin position="3154"/>
        <end position="3251"/>
    </location>
</feature>
<dbReference type="PROSITE" id="PS50994">
    <property type="entry name" value="INTEGRASE"/>
    <property type="match status" value="1"/>
</dbReference>
<dbReference type="GO" id="GO:0006310">
    <property type="term" value="P:DNA recombination"/>
    <property type="evidence" value="ECO:0007669"/>
    <property type="project" value="UniProtKB-KW"/>
</dbReference>
<feature type="compositionally biased region" description="Basic and acidic residues" evidence="4">
    <location>
        <begin position="3296"/>
        <end position="3305"/>
    </location>
</feature>
<dbReference type="Gene3D" id="2.40.70.10">
    <property type="entry name" value="Acid Proteases"/>
    <property type="match status" value="1"/>
</dbReference>
<dbReference type="Pfam" id="PF25597">
    <property type="entry name" value="SH3_retrovirus"/>
    <property type="match status" value="1"/>
</dbReference>
<dbReference type="SUPFAM" id="SSF56672">
    <property type="entry name" value="DNA/RNA polymerases"/>
    <property type="match status" value="2"/>
</dbReference>
<protein>
    <submittedName>
        <fullName evidence="6">Reverse transcriptase domain-containing protein</fullName>
    </submittedName>
</protein>
<feature type="compositionally biased region" description="Basic and acidic residues" evidence="4">
    <location>
        <begin position="1491"/>
        <end position="1506"/>
    </location>
</feature>
<gene>
    <name evidence="6" type="ORF">Tci_034195</name>
</gene>
<dbReference type="InterPro" id="IPR043128">
    <property type="entry name" value="Rev_trsase/Diguanyl_cyclase"/>
</dbReference>
<feature type="region of interest" description="Disordered" evidence="4">
    <location>
        <begin position="1955"/>
        <end position="2007"/>
    </location>
</feature>
<evidence type="ECO:0000256" key="2">
    <source>
        <dbReference type="ARBA" id="ARBA00022801"/>
    </source>
</evidence>
<dbReference type="GO" id="GO:0046872">
    <property type="term" value="F:metal ion binding"/>
    <property type="evidence" value="ECO:0007669"/>
    <property type="project" value="UniProtKB-KW"/>
</dbReference>
<dbReference type="InterPro" id="IPR001584">
    <property type="entry name" value="Integrase_cat-core"/>
</dbReference>
<dbReference type="PANTHER" id="PTHR42648:SF32">
    <property type="entry name" value="RIBONUCLEASE H-LIKE DOMAIN, GAG-PRE-INTEGRASE DOMAIN PROTEIN-RELATED"/>
    <property type="match status" value="1"/>
</dbReference>
<comment type="caution">
    <text evidence="6">The sequence shown here is derived from an EMBL/GenBank/DDBJ whole genome shotgun (WGS) entry which is preliminary data.</text>
</comment>
<dbReference type="GO" id="GO:0015074">
    <property type="term" value="P:DNA integration"/>
    <property type="evidence" value="ECO:0007669"/>
    <property type="project" value="UniProtKB-KW"/>
</dbReference>
<dbReference type="PANTHER" id="PTHR42648">
    <property type="entry name" value="TRANSPOSASE, PUTATIVE-RELATED"/>
    <property type="match status" value="1"/>
</dbReference>
<dbReference type="CDD" id="cd09272">
    <property type="entry name" value="RNase_HI_RT_Ty1"/>
    <property type="match status" value="1"/>
</dbReference>
<dbReference type="GO" id="GO:0003964">
    <property type="term" value="F:RNA-directed DNA polymerase activity"/>
    <property type="evidence" value="ECO:0007669"/>
    <property type="project" value="UniProtKB-KW"/>
</dbReference>
<name>A0A6L2LML6_TANCI</name>
<feature type="compositionally biased region" description="Polar residues" evidence="4">
    <location>
        <begin position="1962"/>
        <end position="1981"/>
    </location>
</feature>